<proteinExistence type="predicted"/>
<sequence>MGKMFNSEDPTTKQMLNYIKTHWPEMVENPLELETEEGLIKLSQKANLLLEESGKKMQEKVEVVKKGLKENQILTENLSKRLIVFNGGLKNLQSSLEVLWLELQMVRPPKSPTSSDFYFAGRNIIMKEKANCLPT</sequence>
<evidence type="ECO:0000313" key="1">
    <source>
        <dbReference type="EMBL" id="KKU40200.1"/>
    </source>
</evidence>
<dbReference type="AlphaFoldDB" id="A0A0G1T455"/>
<comment type="caution">
    <text evidence="1">The sequence shown here is derived from an EMBL/GenBank/DDBJ whole genome shotgun (WGS) entry which is preliminary data.</text>
</comment>
<evidence type="ECO:0000313" key="2">
    <source>
        <dbReference type="Proteomes" id="UP000034391"/>
    </source>
</evidence>
<name>A0A0G1T455_9BACT</name>
<protein>
    <submittedName>
        <fullName evidence="1">Uncharacterized protein</fullName>
    </submittedName>
</protein>
<accession>A0A0G1T455</accession>
<dbReference type="Proteomes" id="UP000034391">
    <property type="component" value="Unassembled WGS sequence"/>
</dbReference>
<dbReference type="EMBL" id="LCMR01000039">
    <property type="protein sequence ID" value="KKU40200.1"/>
    <property type="molecule type" value="Genomic_DNA"/>
</dbReference>
<organism evidence="1 2">
    <name type="scientific">Candidatus Azambacteria bacterium GW2011_GWD2_46_48</name>
    <dbReference type="NCBI Taxonomy" id="1618623"/>
    <lineage>
        <taxon>Bacteria</taxon>
        <taxon>Candidatus Azamiibacteriota</taxon>
    </lineage>
</organism>
<gene>
    <name evidence="1" type="ORF">UX56_C0039G0008</name>
</gene>
<reference evidence="1 2" key="1">
    <citation type="journal article" date="2015" name="Nature">
        <title>rRNA introns, odd ribosomes, and small enigmatic genomes across a large radiation of phyla.</title>
        <authorList>
            <person name="Brown C.T."/>
            <person name="Hug L.A."/>
            <person name="Thomas B.C."/>
            <person name="Sharon I."/>
            <person name="Castelle C.J."/>
            <person name="Singh A."/>
            <person name="Wilkins M.J."/>
            <person name="Williams K.H."/>
            <person name="Banfield J.F."/>
        </authorList>
    </citation>
    <scope>NUCLEOTIDE SEQUENCE [LARGE SCALE GENOMIC DNA]</scope>
</reference>